<dbReference type="Proteomes" id="UP000266669">
    <property type="component" value="Unassembled WGS sequence"/>
</dbReference>
<gene>
    <name evidence="2" type="ORF">DLM78_17730</name>
</gene>
<evidence type="ECO:0000256" key="1">
    <source>
        <dbReference type="SAM" id="MobiDB-lite"/>
    </source>
</evidence>
<comment type="caution">
    <text evidence="2">The sequence shown here is derived from an EMBL/GenBank/DDBJ whole genome shotgun (WGS) entry which is preliminary data.</text>
</comment>
<dbReference type="AlphaFoldDB" id="A0A8B3CPU1"/>
<evidence type="ECO:0000313" key="3">
    <source>
        <dbReference type="Proteomes" id="UP000266669"/>
    </source>
</evidence>
<dbReference type="EMBL" id="QHCS01000005">
    <property type="protein sequence ID" value="RHX84557.1"/>
    <property type="molecule type" value="Genomic_DNA"/>
</dbReference>
<name>A0A8B3CPU1_9LEPT</name>
<accession>A0A8B3CPU1</accession>
<feature type="region of interest" description="Disordered" evidence="1">
    <location>
        <begin position="1"/>
        <end position="59"/>
    </location>
</feature>
<protein>
    <submittedName>
        <fullName evidence="2">Uncharacterized protein</fullName>
    </submittedName>
</protein>
<organism evidence="2 3">
    <name type="scientific">Leptospira stimsonii</name>
    <dbReference type="NCBI Taxonomy" id="2202203"/>
    <lineage>
        <taxon>Bacteria</taxon>
        <taxon>Pseudomonadati</taxon>
        <taxon>Spirochaetota</taxon>
        <taxon>Spirochaetia</taxon>
        <taxon>Leptospirales</taxon>
        <taxon>Leptospiraceae</taxon>
        <taxon>Leptospira</taxon>
    </lineage>
</organism>
<reference evidence="3" key="1">
    <citation type="submission" date="2018-05" db="EMBL/GenBank/DDBJ databases">
        <title>Leptospira yasudae sp. nov. and Leptospira stimsonii sp. nov., two pathogenic species of the genus Leptospira isolated from environmental sources.</title>
        <authorList>
            <person name="Casanovas-Massana A."/>
            <person name="Hamond C."/>
            <person name="Santos L.A."/>
            <person name="Hacker K.P."/>
            <person name="Balassiano I."/>
            <person name="Medeiros M.A."/>
            <person name="Reis M.G."/>
            <person name="Ko A.I."/>
            <person name="Wunder E.A."/>
        </authorList>
    </citation>
    <scope>NUCLEOTIDE SEQUENCE [LARGE SCALE GENOMIC DNA]</scope>
    <source>
        <strain evidence="3">AMB6-RJ</strain>
    </source>
</reference>
<sequence>MRSVEGPLSSSKTFSLKTKEFPHYKGQRSSLQKTKEFPHRKGRGGFQSKTALLGKKSDF</sequence>
<evidence type="ECO:0000313" key="2">
    <source>
        <dbReference type="EMBL" id="RHX84557.1"/>
    </source>
</evidence>
<proteinExistence type="predicted"/>